<evidence type="ECO:0000256" key="4">
    <source>
        <dbReference type="ARBA" id="ARBA00022989"/>
    </source>
</evidence>
<evidence type="ECO:0000259" key="7">
    <source>
        <dbReference type="Pfam" id="PF03772"/>
    </source>
</evidence>
<keyword evidence="5 6" id="KW-0472">Membrane</keyword>
<reference evidence="8 9" key="1">
    <citation type="journal article" date="2016" name="Nat. Commun.">
        <title>Thousands of microbial genomes shed light on interconnected biogeochemical processes in an aquifer system.</title>
        <authorList>
            <person name="Anantharaman K."/>
            <person name="Brown C.T."/>
            <person name="Hug L.A."/>
            <person name="Sharon I."/>
            <person name="Castelle C.J."/>
            <person name="Probst A.J."/>
            <person name="Thomas B.C."/>
            <person name="Singh A."/>
            <person name="Wilkins M.J."/>
            <person name="Karaoz U."/>
            <person name="Brodie E.L."/>
            <person name="Williams K.H."/>
            <person name="Hubbard S.S."/>
            <person name="Banfield J.F."/>
        </authorList>
    </citation>
    <scope>NUCLEOTIDE SEQUENCE [LARGE SCALE GENOMIC DNA]</scope>
</reference>
<accession>A0A1F5G8L1</accession>
<dbReference type="NCBIfam" id="TIGR00360">
    <property type="entry name" value="ComEC_N-term"/>
    <property type="match status" value="1"/>
</dbReference>
<feature type="transmembrane region" description="Helical" evidence="6">
    <location>
        <begin position="224"/>
        <end position="243"/>
    </location>
</feature>
<dbReference type="InterPro" id="IPR004477">
    <property type="entry name" value="ComEC_N"/>
</dbReference>
<dbReference type="AlphaFoldDB" id="A0A1F5G8L1"/>
<comment type="caution">
    <text evidence="8">The sequence shown here is derived from an EMBL/GenBank/DDBJ whole genome shotgun (WGS) entry which is preliminary data.</text>
</comment>
<evidence type="ECO:0000313" key="8">
    <source>
        <dbReference type="EMBL" id="OGD88202.1"/>
    </source>
</evidence>
<proteinExistence type="predicted"/>
<keyword evidence="2" id="KW-1003">Cell membrane</keyword>
<evidence type="ECO:0000256" key="6">
    <source>
        <dbReference type="SAM" id="Phobius"/>
    </source>
</evidence>
<keyword evidence="3 6" id="KW-0812">Transmembrane</keyword>
<keyword evidence="4 6" id="KW-1133">Transmembrane helix</keyword>
<feature type="transmembrane region" description="Helical" evidence="6">
    <location>
        <begin position="179"/>
        <end position="195"/>
    </location>
</feature>
<dbReference type="PANTHER" id="PTHR30619:SF1">
    <property type="entry name" value="RECOMBINATION PROTEIN 2"/>
    <property type="match status" value="1"/>
</dbReference>
<evidence type="ECO:0000256" key="3">
    <source>
        <dbReference type="ARBA" id="ARBA00022692"/>
    </source>
</evidence>
<feature type="transmembrane region" description="Helical" evidence="6">
    <location>
        <begin position="6"/>
        <end position="23"/>
    </location>
</feature>
<evidence type="ECO:0000256" key="5">
    <source>
        <dbReference type="ARBA" id="ARBA00023136"/>
    </source>
</evidence>
<dbReference type="EMBL" id="MFBD01000036">
    <property type="protein sequence ID" value="OGD88202.1"/>
    <property type="molecule type" value="Genomic_DNA"/>
</dbReference>
<evidence type="ECO:0000313" key="9">
    <source>
        <dbReference type="Proteomes" id="UP000177369"/>
    </source>
</evidence>
<organism evidence="8 9">
    <name type="scientific">Candidatus Curtissbacteria bacterium RIFCSPHIGHO2_02_FULL_40_16b</name>
    <dbReference type="NCBI Taxonomy" id="1797714"/>
    <lineage>
        <taxon>Bacteria</taxon>
        <taxon>Candidatus Curtissiibacteriota</taxon>
    </lineage>
</organism>
<evidence type="ECO:0000256" key="1">
    <source>
        <dbReference type="ARBA" id="ARBA00004651"/>
    </source>
</evidence>
<sequence>MSRIHLIIFIIFLIISAGVRVWLDKPITLPKNKPIKFEVTIKREVRQYDFGQIVYAADSRVYVETYPKYRVGDRLLIEGQLDAQGRMFEGSVKKIGEKSNLARFRSNLREKISNRIGELLPAREATLVVGTVLGVDTIGKEFRDELIKTGTIHVVVVSGQNLMIVAGIFLALAKYIGRRQSMLLAIGAVFSYAFLTGFEPPVVRASIMVLVSTTAIFLGRESGVFWSLIIAALVIIFIWPQALFEVSFQLTFAATLGIVTLGQYFQRPLKKFSLLGDNAAIATSAFIFTAPVILFYFSRVSPVAPFANILVAESVFPVMVLGFLIALATLIFMPLAQLLAYLAYVPALYFSEVVRIMAKIV</sequence>
<feature type="transmembrane region" description="Helical" evidence="6">
    <location>
        <begin position="309"/>
        <end position="332"/>
    </location>
</feature>
<feature type="transmembrane region" description="Helical" evidence="6">
    <location>
        <begin position="250"/>
        <end position="266"/>
    </location>
</feature>
<dbReference type="STRING" id="1797714.A3D04_04050"/>
<feature type="transmembrane region" description="Helical" evidence="6">
    <location>
        <begin position="150"/>
        <end position="173"/>
    </location>
</feature>
<protein>
    <recommendedName>
        <fullName evidence="7">ComEC/Rec2-related protein domain-containing protein</fullName>
    </recommendedName>
</protein>
<dbReference type="GO" id="GO:0005886">
    <property type="term" value="C:plasma membrane"/>
    <property type="evidence" value="ECO:0007669"/>
    <property type="project" value="UniProtKB-SubCell"/>
</dbReference>
<dbReference type="Proteomes" id="UP000177369">
    <property type="component" value="Unassembled WGS sequence"/>
</dbReference>
<gene>
    <name evidence="8" type="ORF">A3D04_04050</name>
</gene>
<comment type="subcellular location">
    <subcellularLocation>
        <location evidence="1">Cell membrane</location>
        <topology evidence="1">Multi-pass membrane protein</topology>
    </subcellularLocation>
</comment>
<feature type="transmembrane region" description="Helical" evidence="6">
    <location>
        <begin position="278"/>
        <end position="297"/>
    </location>
</feature>
<feature type="transmembrane region" description="Helical" evidence="6">
    <location>
        <begin position="338"/>
        <end position="358"/>
    </location>
</feature>
<dbReference type="InterPro" id="IPR052159">
    <property type="entry name" value="Competence_DNA_uptake"/>
</dbReference>
<evidence type="ECO:0000256" key="2">
    <source>
        <dbReference type="ARBA" id="ARBA00022475"/>
    </source>
</evidence>
<dbReference type="PANTHER" id="PTHR30619">
    <property type="entry name" value="DNA INTERNALIZATION/COMPETENCE PROTEIN COMEC/REC2"/>
    <property type="match status" value="1"/>
</dbReference>
<feature type="domain" description="ComEC/Rec2-related protein" evidence="7">
    <location>
        <begin position="137"/>
        <end position="359"/>
    </location>
</feature>
<dbReference type="Pfam" id="PF03772">
    <property type="entry name" value="Competence"/>
    <property type="match status" value="1"/>
</dbReference>
<name>A0A1F5G8L1_9BACT</name>